<keyword evidence="2" id="KW-0456">Lyase</keyword>
<dbReference type="EC" id="4.2.99.20" evidence="3"/>
<accession>A0A2K8KP87</accession>
<evidence type="ECO:0000256" key="1">
    <source>
        <dbReference type="ARBA" id="ARBA00022428"/>
    </source>
</evidence>
<dbReference type="SUPFAM" id="SSF53474">
    <property type="entry name" value="alpha/beta-Hydrolases"/>
    <property type="match status" value="1"/>
</dbReference>
<proteinExistence type="predicted"/>
<dbReference type="OrthoDB" id="9808398at2"/>
<feature type="domain" description="AB hydrolase-1" evidence="4">
    <location>
        <begin position="12"/>
        <end position="244"/>
    </location>
</feature>
<reference evidence="5 6" key="1">
    <citation type="journal article" date="2017" name="Environ. Microbiol.">
        <title>Genomic and physiological analyses of 'Reinekea forsetii' reveal a versatile opportunistic lifestyle during spring algae blooms.</title>
        <authorList>
            <person name="Avci B."/>
            <person name="Hahnke R.L."/>
            <person name="Chafee M."/>
            <person name="Fischer T."/>
            <person name="Gruber-Vodicka H."/>
            <person name="Tegetmeyer H.E."/>
            <person name="Harder J."/>
            <person name="Fuchs B.M."/>
            <person name="Amann R.I."/>
            <person name="Teeling H."/>
        </authorList>
    </citation>
    <scope>NUCLEOTIDE SEQUENCE [LARGE SCALE GENOMIC DNA]</scope>
    <source>
        <strain evidence="5 6">Hel1_31_D35</strain>
    </source>
</reference>
<organism evidence="5 6">
    <name type="scientific">Reinekea forsetii</name>
    <dbReference type="NCBI Taxonomy" id="1336806"/>
    <lineage>
        <taxon>Bacteria</taxon>
        <taxon>Pseudomonadati</taxon>
        <taxon>Pseudomonadota</taxon>
        <taxon>Gammaproteobacteria</taxon>
        <taxon>Oceanospirillales</taxon>
        <taxon>Saccharospirillaceae</taxon>
        <taxon>Reinekea</taxon>
    </lineage>
</organism>
<dbReference type="RefSeq" id="WP_100256076.1">
    <property type="nucleotide sequence ID" value="NZ_CP011797.1"/>
</dbReference>
<dbReference type="AlphaFoldDB" id="A0A2K8KP87"/>
<dbReference type="PANTHER" id="PTHR42916">
    <property type="entry name" value="2-SUCCINYL-5-ENOLPYRUVYL-6-HYDROXY-3-CYCLOHEXENE-1-CARBOXYLATE SYNTHASE"/>
    <property type="match status" value="1"/>
</dbReference>
<gene>
    <name evidence="5" type="primary">menH</name>
    <name evidence="5" type="ORF">REIFOR_00521</name>
</gene>
<dbReference type="InterPro" id="IPR022485">
    <property type="entry name" value="SHCHC_synthase_MenH"/>
</dbReference>
<dbReference type="GO" id="GO:0009234">
    <property type="term" value="P:menaquinone biosynthetic process"/>
    <property type="evidence" value="ECO:0007669"/>
    <property type="project" value="UniProtKB-UniRule"/>
</dbReference>
<dbReference type="NCBIfam" id="TIGR03695">
    <property type="entry name" value="menH_SHCHC"/>
    <property type="match status" value="1"/>
</dbReference>
<evidence type="ECO:0000313" key="5">
    <source>
        <dbReference type="EMBL" id="ATX75691.1"/>
    </source>
</evidence>
<keyword evidence="1" id="KW-0474">Menaquinone biosynthesis</keyword>
<dbReference type="Gene3D" id="3.40.50.1820">
    <property type="entry name" value="alpha/beta hydrolase"/>
    <property type="match status" value="1"/>
</dbReference>
<evidence type="ECO:0000256" key="3">
    <source>
        <dbReference type="NCBIfam" id="TIGR03695"/>
    </source>
</evidence>
<dbReference type="InterPro" id="IPR029058">
    <property type="entry name" value="AB_hydrolase_fold"/>
</dbReference>
<evidence type="ECO:0000256" key="2">
    <source>
        <dbReference type="ARBA" id="ARBA00023239"/>
    </source>
</evidence>
<evidence type="ECO:0000313" key="6">
    <source>
        <dbReference type="Proteomes" id="UP000229757"/>
    </source>
</evidence>
<sequence>MSVRGATSKPTLVFIHGFLGRPADWHRVVEQLSERYQCLLLTVPDRDEQGQPLGDWQGLLRACEHHWTALLPHRFTLIGYSLGGRIALALSQTWLTRLEALVLESVHPGLSTASARHQRRQHDRQWSDALRTKPLAQTLDRWYRQAVFAHLSESERAELIDLRSAQQPDRLADLLSAASLAGQPDYWTQAAQLPRPLLYISGAQDAKYGALAQQLAARRANLIWQQMPNSGHNCHHQSPQVYADFLSSFLTQVLHD</sequence>
<dbReference type="PANTHER" id="PTHR42916:SF1">
    <property type="entry name" value="PROTEIN PHYLLO, CHLOROPLASTIC"/>
    <property type="match status" value="1"/>
</dbReference>
<protein>
    <recommendedName>
        <fullName evidence="3">2-succinyl-6-hydroxy-2,4-cyclohexadiene-1-carboxylate synthase</fullName>
        <ecNumber evidence="3">4.2.99.20</ecNumber>
    </recommendedName>
</protein>
<dbReference type="KEGG" id="rfo:REIFOR_00521"/>
<dbReference type="GO" id="GO:0070205">
    <property type="term" value="F:2-succinyl-6-hydroxy-2,4-cyclohexadiene-1-carboxylate synthase activity"/>
    <property type="evidence" value="ECO:0007669"/>
    <property type="project" value="UniProtKB-UniRule"/>
</dbReference>
<evidence type="ECO:0000259" key="4">
    <source>
        <dbReference type="Pfam" id="PF12697"/>
    </source>
</evidence>
<dbReference type="Proteomes" id="UP000229757">
    <property type="component" value="Chromosome"/>
</dbReference>
<dbReference type="Pfam" id="PF12697">
    <property type="entry name" value="Abhydrolase_6"/>
    <property type="match status" value="1"/>
</dbReference>
<dbReference type="InterPro" id="IPR000073">
    <property type="entry name" value="AB_hydrolase_1"/>
</dbReference>
<name>A0A2K8KP87_9GAMM</name>
<dbReference type="EMBL" id="CP011797">
    <property type="protein sequence ID" value="ATX75691.1"/>
    <property type="molecule type" value="Genomic_DNA"/>
</dbReference>
<keyword evidence="6" id="KW-1185">Reference proteome</keyword>